<evidence type="ECO:0000256" key="4">
    <source>
        <dbReference type="ARBA" id="ARBA00022691"/>
    </source>
</evidence>
<name>A0AA52EF45_9PROT</name>
<feature type="active site" description="Nucleophile" evidence="6">
    <location>
        <position position="379"/>
    </location>
</feature>
<evidence type="ECO:0000313" key="9">
    <source>
        <dbReference type="EMBL" id="WND01938.1"/>
    </source>
</evidence>
<keyword evidence="4 6" id="KW-0949">S-adenosyl-L-methionine</keyword>
<feature type="active site" evidence="7">
    <location>
        <position position="379"/>
    </location>
</feature>
<evidence type="ECO:0000256" key="5">
    <source>
        <dbReference type="ARBA" id="ARBA00023014"/>
    </source>
</evidence>
<dbReference type="PROSITE" id="PS50926">
    <property type="entry name" value="TRAM"/>
    <property type="match status" value="1"/>
</dbReference>
<keyword evidence="3 6" id="KW-0808">Transferase</keyword>
<dbReference type="CDD" id="cd02440">
    <property type="entry name" value="AdoMet_MTases"/>
    <property type="match status" value="1"/>
</dbReference>
<keyword evidence="10" id="KW-1185">Reference proteome</keyword>
<dbReference type="GO" id="GO:0051536">
    <property type="term" value="F:iron-sulfur cluster binding"/>
    <property type="evidence" value="ECO:0007669"/>
    <property type="project" value="UniProtKB-KW"/>
</dbReference>
<dbReference type="PANTHER" id="PTHR11061">
    <property type="entry name" value="RNA M5U METHYLTRANSFERASE"/>
    <property type="match status" value="1"/>
</dbReference>
<dbReference type="SUPFAM" id="SSF53335">
    <property type="entry name" value="S-adenosyl-L-methionine-dependent methyltransferases"/>
    <property type="match status" value="1"/>
</dbReference>
<gene>
    <name evidence="9" type="primary">rlmD</name>
    <name evidence="9" type="ORF">QGN29_10300</name>
</gene>
<accession>A0AA52EF45</accession>
<dbReference type="Proteomes" id="UP001268683">
    <property type="component" value="Chromosome"/>
</dbReference>
<dbReference type="AlphaFoldDB" id="A0AA52EF45"/>
<proteinExistence type="inferred from homology"/>
<dbReference type="InterPro" id="IPR010280">
    <property type="entry name" value="U5_MeTrfase_fam"/>
</dbReference>
<dbReference type="PROSITE" id="PS01230">
    <property type="entry name" value="TRMA_1"/>
    <property type="match status" value="1"/>
</dbReference>
<evidence type="ECO:0000256" key="7">
    <source>
        <dbReference type="PROSITE-ProRule" id="PRU10015"/>
    </source>
</evidence>
<dbReference type="RefSeq" id="WP_310797768.1">
    <property type="nucleotide sequence ID" value="NZ_CP123872.1"/>
</dbReference>
<keyword evidence="2 6" id="KW-0489">Methyltransferase</keyword>
<dbReference type="GO" id="GO:0070475">
    <property type="term" value="P:rRNA base methylation"/>
    <property type="evidence" value="ECO:0007669"/>
    <property type="project" value="TreeGrafter"/>
</dbReference>
<dbReference type="Gene3D" id="2.40.50.1070">
    <property type="match status" value="1"/>
</dbReference>
<sequence length="423" mass="46948">MNKGQERVLIEEIGAQGDGVGYIGEKAVYAPMTMPGDEILVEIIKEQKSSYATNLLRIEKNSAQRVDPLCQHFGKCGGCQLQMLPNDQYKKWIKKRITSALDHHELSTECVSEPLISPLHSRRRVALKVLKTGKSLKLGFNRQGSAQLVDLQECPVTEKTITALFSPLKELLNGVLKNRDSGNVHITLAHSGLDLLIDVPHELTLTDREALSDFAHKYDVAAIHWMDRDFMDPVLIRREPVMLFGDKLSELPPAAFIQATQAGEKSLIDEMAKAVRGHKRMADLFSGIGTFSLPLASEMQVLAVEGSKAATDALQNAVNSATGLKKILVRHRDLYRRPLTFKELEAFDAVVFDPPRAGAREQVIELAQSNVQTIVGVSCNPNTFGRDARLLVDGGYTLEKVVPVDQFLFSPHLEVVGIFRRHQ</sequence>
<keyword evidence="1" id="KW-0408">Iron</keyword>
<dbReference type="NCBIfam" id="TIGR00479">
    <property type="entry name" value="rumA"/>
    <property type="match status" value="1"/>
</dbReference>
<dbReference type="PROSITE" id="PS51687">
    <property type="entry name" value="SAM_MT_RNA_M5U"/>
    <property type="match status" value="1"/>
</dbReference>
<dbReference type="SUPFAM" id="SSF50249">
    <property type="entry name" value="Nucleic acid-binding proteins"/>
    <property type="match status" value="1"/>
</dbReference>
<reference evidence="9" key="1">
    <citation type="submission" date="2023-04" db="EMBL/GenBank/DDBJ databases">
        <title>Complete genome sequence of Temperatibacter marinus.</title>
        <authorList>
            <person name="Rong J.-C."/>
            <person name="Yi M.-L."/>
            <person name="Zhao Q."/>
        </authorList>
    </citation>
    <scope>NUCLEOTIDE SEQUENCE</scope>
    <source>
        <strain evidence="9">NBRC 110045</strain>
    </source>
</reference>
<dbReference type="Gene3D" id="2.40.50.140">
    <property type="entry name" value="Nucleic acid-binding proteins"/>
    <property type="match status" value="1"/>
</dbReference>
<evidence type="ECO:0000256" key="1">
    <source>
        <dbReference type="ARBA" id="ARBA00022485"/>
    </source>
</evidence>
<feature type="binding site" evidence="6">
    <location>
        <position position="285"/>
    </location>
    <ligand>
        <name>S-adenosyl-L-methionine</name>
        <dbReference type="ChEBI" id="CHEBI:59789"/>
    </ligand>
</feature>
<feature type="binding site" evidence="6">
    <location>
        <position position="258"/>
    </location>
    <ligand>
        <name>S-adenosyl-L-methionine</name>
        <dbReference type="ChEBI" id="CHEBI:59789"/>
    </ligand>
</feature>
<evidence type="ECO:0000256" key="2">
    <source>
        <dbReference type="ARBA" id="ARBA00022603"/>
    </source>
</evidence>
<dbReference type="InterPro" id="IPR030390">
    <property type="entry name" value="MeTrfase_TrmA_AS"/>
</dbReference>
<dbReference type="GO" id="GO:0070041">
    <property type="term" value="F:rRNA (uridine-C5-)-methyltransferase activity"/>
    <property type="evidence" value="ECO:0007669"/>
    <property type="project" value="TreeGrafter"/>
</dbReference>
<feature type="domain" description="TRAM" evidence="8">
    <location>
        <begin position="1"/>
        <end position="57"/>
    </location>
</feature>
<dbReference type="Pfam" id="PF05958">
    <property type="entry name" value="tRNA_U5-meth_tr"/>
    <property type="match status" value="1"/>
</dbReference>
<evidence type="ECO:0000256" key="6">
    <source>
        <dbReference type="PROSITE-ProRule" id="PRU01024"/>
    </source>
</evidence>
<evidence type="ECO:0000313" key="10">
    <source>
        <dbReference type="Proteomes" id="UP001268683"/>
    </source>
</evidence>
<dbReference type="EC" id="2.1.1.190" evidence="9"/>
<protein>
    <submittedName>
        <fullName evidence="9">23S rRNA (Uracil(1939)-C(5))-methyltransferase RlmD</fullName>
        <ecNumber evidence="9">2.1.1.190</ecNumber>
    </submittedName>
</protein>
<dbReference type="InterPro" id="IPR012340">
    <property type="entry name" value="NA-bd_OB-fold"/>
</dbReference>
<dbReference type="PANTHER" id="PTHR11061:SF49">
    <property type="entry name" value="23S RRNA (URACIL(1939)-C(5))-METHYLTRANSFERASE RLMD"/>
    <property type="match status" value="1"/>
</dbReference>
<dbReference type="Gene3D" id="3.40.50.150">
    <property type="entry name" value="Vaccinia Virus protein VP39"/>
    <property type="match status" value="1"/>
</dbReference>
<keyword evidence="1" id="KW-0004">4Fe-4S</keyword>
<evidence type="ECO:0000256" key="3">
    <source>
        <dbReference type="ARBA" id="ARBA00022679"/>
    </source>
</evidence>
<evidence type="ECO:0000259" key="8">
    <source>
        <dbReference type="PROSITE" id="PS50926"/>
    </source>
</evidence>
<dbReference type="InterPro" id="IPR002792">
    <property type="entry name" value="TRAM_dom"/>
</dbReference>
<feature type="binding site" evidence="6">
    <location>
        <position position="353"/>
    </location>
    <ligand>
        <name>S-adenosyl-L-methionine</name>
        <dbReference type="ChEBI" id="CHEBI:59789"/>
    </ligand>
</feature>
<feature type="binding site" evidence="6">
    <location>
        <position position="305"/>
    </location>
    <ligand>
        <name>S-adenosyl-L-methionine</name>
        <dbReference type="ChEBI" id="CHEBI:59789"/>
    </ligand>
</feature>
<organism evidence="9 10">
    <name type="scientific">Temperatibacter marinus</name>
    <dbReference type="NCBI Taxonomy" id="1456591"/>
    <lineage>
        <taxon>Bacteria</taxon>
        <taxon>Pseudomonadati</taxon>
        <taxon>Pseudomonadota</taxon>
        <taxon>Alphaproteobacteria</taxon>
        <taxon>Kordiimonadales</taxon>
        <taxon>Temperatibacteraceae</taxon>
        <taxon>Temperatibacter</taxon>
    </lineage>
</organism>
<keyword evidence="1" id="KW-0479">Metal-binding</keyword>
<dbReference type="EMBL" id="CP123872">
    <property type="protein sequence ID" value="WND01938.1"/>
    <property type="molecule type" value="Genomic_DNA"/>
</dbReference>
<dbReference type="InterPro" id="IPR029063">
    <property type="entry name" value="SAM-dependent_MTases_sf"/>
</dbReference>
<comment type="similarity">
    <text evidence="6">Belongs to the class I-like SAM-binding methyltransferase superfamily. RNA M5U methyltransferase family.</text>
</comment>
<keyword evidence="5" id="KW-0411">Iron-sulfur</keyword>
<dbReference type="KEGG" id="tmk:QGN29_10300"/>